<dbReference type="GO" id="GO:0008909">
    <property type="term" value="F:isochorismate synthase activity"/>
    <property type="evidence" value="ECO:0007669"/>
    <property type="project" value="UniProtKB-EC"/>
</dbReference>
<comment type="catalytic activity">
    <reaction evidence="1">
        <text>chorismate = isochorismate</text>
        <dbReference type="Rhea" id="RHEA:18985"/>
        <dbReference type="ChEBI" id="CHEBI:29748"/>
        <dbReference type="ChEBI" id="CHEBI:29780"/>
        <dbReference type="EC" id="5.4.4.2"/>
    </reaction>
</comment>
<evidence type="ECO:0000313" key="6">
    <source>
        <dbReference type="EMBL" id="ORA70697.1"/>
    </source>
</evidence>
<dbReference type="Proteomes" id="UP000192801">
    <property type="component" value="Unassembled WGS sequence"/>
</dbReference>
<comment type="similarity">
    <text evidence="2">Belongs to the isochorismate synthase family.</text>
</comment>
<evidence type="ECO:0000256" key="2">
    <source>
        <dbReference type="ARBA" id="ARBA00005297"/>
    </source>
</evidence>
<dbReference type="NCBIfam" id="TIGR00543">
    <property type="entry name" value="isochor_syn"/>
    <property type="match status" value="1"/>
</dbReference>
<sequence length="361" mass="36683">MTPSFILTGKDGTVVGLGVGESFTDVGAAGAALRDRAVPLIAGALPFAPTAPAALIAPAAVTRRLPEGPGQPVPGRVGVASRPEPTVHRQRVAAAIARLRDPGPLQKVVLARALELRAENGAWDPLAVLHRLLAANPDAYGYLVDLSGAGGSYAGSTLVGASPELLVERTGDRVRCHPFAGSAPRDPDPAVDATNAAALVASAKNQHEHALVIDVMRAALQPLCAELTIAAEPKLHGTDALWHLGTPITGRLRDAGTTSLDLALALHPTPAVGGVPTAEAVAVIGEVEGDRGFYAGAAGWCDADGDGRWVVSIRGAQISADGQVAVVHSGGGIVAESDPDEEVAETTAKFRTILAGLGVTV</sequence>
<evidence type="ECO:0000256" key="3">
    <source>
        <dbReference type="ARBA" id="ARBA00012824"/>
    </source>
</evidence>
<name>A0A1X0DED3_9MYCO</name>
<dbReference type="OrthoDB" id="9806579at2"/>
<dbReference type="InterPro" id="IPR005801">
    <property type="entry name" value="ADC_synthase"/>
</dbReference>
<dbReference type="RefSeq" id="WP_083030722.1">
    <property type="nucleotide sequence ID" value="NZ_AP022618.1"/>
</dbReference>
<evidence type="ECO:0000256" key="5">
    <source>
        <dbReference type="ARBA" id="ARBA00041564"/>
    </source>
</evidence>
<dbReference type="AlphaFoldDB" id="A0A1X0DED3"/>
<dbReference type="STRING" id="444597.BST26_10195"/>
<evidence type="ECO:0000313" key="7">
    <source>
        <dbReference type="Proteomes" id="UP000192801"/>
    </source>
</evidence>
<dbReference type="InterPro" id="IPR015890">
    <property type="entry name" value="Chorismate_C"/>
</dbReference>
<keyword evidence="4" id="KW-0413">Isomerase</keyword>
<dbReference type="EC" id="5.4.4.2" evidence="3"/>
<dbReference type="Gene3D" id="3.60.120.10">
    <property type="entry name" value="Anthranilate synthase"/>
    <property type="match status" value="1"/>
</dbReference>
<gene>
    <name evidence="6" type="ORF">BST26_10195</name>
</gene>
<dbReference type="PANTHER" id="PTHR42839:SF2">
    <property type="entry name" value="ISOCHORISMATE SYNTHASE ENTC"/>
    <property type="match status" value="1"/>
</dbReference>
<proteinExistence type="inferred from homology"/>
<comment type="caution">
    <text evidence="6">The sequence shown here is derived from an EMBL/GenBank/DDBJ whole genome shotgun (WGS) entry which is preliminary data.</text>
</comment>
<dbReference type="InterPro" id="IPR004561">
    <property type="entry name" value="IsoChor_synthase"/>
</dbReference>
<evidence type="ECO:0000256" key="4">
    <source>
        <dbReference type="ARBA" id="ARBA00023235"/>
    </source>
</evidence>
<reference evidence="6 7" key="1">
    <citation type="submission" date="2016-12" db="EMBL/GenBank/DDBJ databases">
        <title>The new phylogeny of genus Mycobacterium.</title>
        <authorList>
            <person name="Tortoli E."/>
            <person name="Trovato A."/>
            <person name="Cirillo D.M."/>
        </authorList>
    </citation>
    <scope>NUCLEOTIDE SEQUENCE [LARGE SCALE GENOMIC DNA]</scope>
    <source>
        <strain evidence="6 7">DSM 45130</strain>
    </source>
</reference>
<protein>
    <recommendedName>
        <fullName evidence="3">isochorismate synthase</fullName>
        <ecNumber evidence="3">5.4.4.2</ecNumber>
    </recommendedName>
    <alternativeName>
        <fullName evidence="5">Isochorismate mutase</fullName>
    </alternativeName>
</protein>
<dbReference type="SUPFAM" id="SSF56322">
    <property type="entry name" value="ADC synthase"/>
    <property type="match status" value="1"/>
</dbReference>
<evidence type="ECO:0000256" key="1">
    <source>
        <dbReference type="ARBA" id="ARBA00000799"/>
    </source>
</evidence>
<organism evidence="6 7">
    <name type="scientific">Mycolicibacterium insubricum</name>
    <dbReference type="NCBI Taxonomy" id="444597"/>
    <lineage>
        <taxon>Bacteria</taxon>
        <taxon>Bacillati</taxon>
        <taxon>Actinomycetota</taxon>
        <taxon>Actinomycetes</taxon>
        <taxon>Mycobacteriales</taxon>
        <taxon>Mycobacteriaceae</taxon>
        <taxon>Mycolicibacterium</taxon>
    </lineage>
</organism>
<dbReference type="Pfam" id="PF00425">
    <property type="entry name" value="Chorismate_bind"/>
    <property type="match status" value="1"/>
</dbReference>
<dbReference type="EMBL" id="MVHS01000019">
    <property type="protein sequence ID" value="ORA70697.1"/>
    <property type="molecule type" value="Genomic_DNA"/>
</dbReference>
<accession>A0A1X0DED3</accession>
<dbReference type="PANTHER" id="PTHR42839">
    <property type="entry name" value="ISOCHORISMATE SYNTHASE ENTC"/>
    <property type="match status" value="1"/>
</dbReference>
<keyword evidence="7" id="KW-1185">Reference proteome</keyword>